<evidence type="ECO:0000313" key="1">
    <source>
        <dbReference type="EMBL" id="RQP21437.1"/>
    </source>
</evidence>
<name>A0A3N7HHB9_9BURK</name>
<dbReference type="SUPFAM" id="SSF141571">
    <property type="entry name" value="Pentapeptide repeat-like"/>
    <property type="match status" value="1"/>
</dbReference>
<dbReference type="AlphaFoldDB" id="A0A3N7HHB9"/>
<proteinExistence type="predicted"/>
<gene>
    <name evidence="1" type="ORF">DZC73_28595</name>
</gene>
<dbReference type="Proteomes" id="UP000267464">
    <property type="component" value="Unassembled WGS sequence"/>
</dbReference>
<dbReference type="Gene3D" id="2.160.20.80">
    <property type="entry name" value="E3 ubiquitin-protein ligase SopA"/>
    <property type="match status" value="1"/>
</dbReference>
<evidence type="ECO:0008006" key="3">
    <source>
        <dbReference type="Google" id="ProtNLM"/>
    </source>
</evidence>
<dbReference type="InterPro" id="IPR001646">
    <property type="entry name" value="5peptide_repeat"/>
</dbReference>
<accession>A0A3N7HHB9</accession>
<protein>
    <recommendedName>
        <fullName evidence="3">Pentapeptide repeat-containing protein</fullName>
    </recommendedName>
</protein>
<reference evidence="1 2" key="1">
    <citation type="submission" date="2018-08" db="EMBL/GenBank/DDBJ databases">
        <authorList>
            <person name="Khan S.A."/>
            <person name="Jeon C.O."/>
            <person name="Chun B.H."/>
            <person name="Jeong S.E."/>
        </authorList>
    </citation>
    <scope>NUCLEOTIDE SEQUENCE [LARGE SCALE GENOMIC DNA]</scope>
    <source>
        <strain evidence="1 2">S-16</strain>
    </source>
</reference>
<reference evidence="1 2" key="2">
    <citation type="submission" date="2018-12" db="EMBL/GenBank/DDBJ databases">
        <title>Rhizobacter gummiphilus sp. nov., a rubber-degrading bacterium isolated from the soil of a botanical garden in Japan.</title>
        <authorList>
            <person name="Shunsuke S.S."/>
        </authorList>
    </citation>
    <scope>NUCLEOTIDE SEQUENCE [LARGE SCALE GENOMIC DNA]</scope>
    <source>
        <strain evidence="1 2">S-16</strain>
    </source>
</reference>
<keyword evidence="2" id="KW-1185">Reference proteome</keyword>
<sequence>MLIEQELTLAQLMDAYQSGQREFKGIEIVGDGDHPSVSNVDLGGAEFLDCWFHSTTFVNVNLGGTKFTRCNLKCSTFEGCNLVGSIWSSCPVCSIAMANCNTTGIAVNHLNAYGAEIESVLMLLAYAAENFKGCQTQ</sequence>
<organism evidence="1 2">
    <name type="scientific">Piscinibacter terrae</name>
    <dbReference type="NCBI Taxonomy" id="2496871"/>
    <lineage>
        <taxon>Bacteria</taxon>
        <taxon>Pseudomonadati</taxon>
        <taxon>Pseudomonadota</taxon>
        <taxon>Betaproteobacteria</taxon>
        <taxon>Burkholderiales</taxon>
        <taxon>Sphaerotilaceae</taxon>
        <taxon>Piscinibacter</taxon>
    </lineage>
</organism>
<dbReference type="OrthoDB" id="12147at2"/>
<comment type="caution">
    <text evidence="1">The sequence shown here is derived from an EMBL/GenBank/DDBJ whole genome shotgun (WGS) entry which is preliminary data.</text>
</comment>
<dbReference type="RefSeq" id="WP_124543813.1">
    <property type="nucleotide sequence ID" value="NZ_QUSW01000011.1"/>
</dbReference>
<evidence type="ECO:0000313" key="2">
    <source>
        <dbReference type="Proteomes" id="UP000267464"/>
    </source>
</evidence>
<dbReference type="EMBL" id="QUSW01000011">
    <property type="protein sequence ID" value="RQP21437.1"/>
    <property type="molecule type" value="Genomic_DNA"/>
</dbReference>
<dbReference type="Pfam" id="PF13599">
    <property type="entry name" value="Pentapeptide_4"/>
    <property type="match status" value="1"/>
</dbReference>